<keyword evidence="5" id="KW-0997">Cell inner membrane</keyword>
<sequence>MDCVRQFDIIITQDPTVKVGLPDCMLFRSSFRKDFAQAAGATFVALFSIIVTTVLVRTLGLAAAGKTESSEVFTLILLGALQYLPPAIVITVFISVMGVVSRAFKEQEMTAWFASGVSLSAMVRPVLRFSLPLTLLALICSVWLSPWARSEMNAASDRFANRSDVSKVSAGQFRESAGGNRVFFVERYSQATQQVKNVFVVEDKPEERIVLSAASGSVEKGSDGQKFLVLNNGRRANLDETGQRFTSTEFQTYGLAIKTNLGTTPSLLMQNRRVDTLLADPSSEAKGELIWRFSLPLSGLFLGLLAIPLAFVNPRGGQSLNQIFGLLIYLTYSNVVSITQSMVTKQTLDFWAALIVPHALVFGLFLVLLARRNRPAGTPWFSQLRKRILMGSARSAKGGLTDE</sequence>
<evidence type="ECO:0000256" key="3">
    <source>
        <dbReference type="ARBA" id="ARBA00022448"/>
    </source>
</evidence>
<dbReference type="Proteomes" id="UP001156664">
    <property type="component" value="Unassembled WGS sequence"/>
</dbReference>
<dbReference type="NCBIfam" id="TIGR04407">
    <property type="entry name" value="LptF_YjgP"/>
    <property type="match status" value="1"/>
</dbReference>
<evidence type="ECO:0000256" key="7">
    <source>
        <dbReference type="ARBA" id="ARBA00022989"/>
    </source>
</evidence>
<gene>
    <name evidence="10" type="ORF">GCM10007875_12820</name>
</gene>
<dbReference type="InterPro" id="IPR005495">
    <property type="entry name" value="LptG/LptF_permease"/>
</dbReference>
<keyword evidence="8 9" id="KW-0472">Membrane</keyword>
<name>A0ABQ5YTU5_9BURK</name>
<evidence type="ECO:0000256" key="8">
    <source>
        <dbReference type="ARBA" id="ARBA00023136"/>
    </source>
</evidence>
<evidence type="ECO:0000256" key="2">
    <source>
        <dbReference type="ARBA" id="ARBA00014213"/>
    </source>
</evidence>
<protein>
    <recommendedName>
        <fullName evidence="2">Lipopolysaccharide export system permease protein LptF</fullName>
    </recommendedName>
</protein>
<evidence type="ECO:0000256" key="1">
    <source>
        <dbReference type="ARBA" id="ARBA00004429"/>
    </source>
</evidence>
<evidence type="ECO:0000256" key="9">
    <source>
        <dbReference type="SAM" id="Phobius"/>
    </source>
</evidence>
<evidence type="ECO:0000256" key="4">
    <source>
        <dbReference type="ARBA" id="ARBA00022475"/>
    </source>
</evidence>
<reference evidence="11" key="1">
    <citation type="journal article" date="2019" name="Int. J. Syst. Evol. Microbiol.">
        <title>The Global Catalogue of Microorganisms (GCM) 10K type strain sequencing project: providing services to taxonomists for standard genome sequencing and annotation.</title>
        <authorList>
            <consortium name="The Broad Institute Genomics Platform"/>
            <consortium name="The Broad Institute Genome Sequencing Center for Infectious Disease"/>
            <person name="Wu L."/>
            <person name="Ma J."/>
        </authorList>
    </citation>
    <scope>NUCLEOTIDE SEQUENCE [LARGE SCALE GENOMIC DNA]</scope>
    <source>
        <strain evidence="11">NBRC 105857</strain>
    </source>
</reference>
<comment type="caution">
    <text evidence="10">The sequence shown here is derived from an EMBL/GenBank/DDBJ whole genome shotgun (WGS) entry which is preliminary data.</text>
</comment>
<feature type="transmembrane region" description="Helical" evidence="9">
    <location>
        <begin position="125"/>
        <end position="144"/>
    </location>
</feature>
<feature type="transmembrane region" description="Helical" evidence="9">
    <location>
        <begin position="289"/>
        <end position="311"/>
    </location>
</feature>
<proteinExistence type="predicted"/>
<keyword evidence="6 9" id="KW-0812">Transmembrane</keyword>
<feature type="transmembrane region" description="Helical" evidence="9">
    <location>
        <begin position="350"/>
        <end position="370"/>
    </location>
</feature>
<dbReference type="PANTHER" id="PTHR33529">
    <property type="entry name" value="SLR0882 PROTEIN-RELATED"/>
    <property type="match status" value="1"/>
</dbReference>
<dbReference type="InterPro" id="IPR030922">
    <property type="entry name" value="LptF"/>
</dbReference>
<evidence type="ECO:0000256" key="6">
    <source>
        <dbReference type="ARBA" id="ARBA00022692"/>
    </source>
</evidence>
<dbReference type="Pfam" id="PF03739">
    <property type="entry name" value="LptF_LptG"/>
    <property type="match status" value="1"/>
</dbReference>
<dbReference type="EMBL" id="BSOJ01000012">
    <property type="protein sequence ID" value="GLR26194.1"/>
    <property type="molecule type" value="Genomic_DNA"/>
</dbReference>
<feature type="transmembrane region" description="Helical" evidence="9">
    <location>
        <begin position="35"/>
        <end position="63"/>
    </location>
</feature>
<evidence type="ECO:0000313" key="11">
    <source>
        <dbReference type="Proteomes" id="UP001156664"/>
    </source>
</evidence>
<organism evidence="10 11">
    <name type="scientific">Limnobacter litoralis</name>
    <dbReference type="NCBI Taxonomy" id="481366"/>
    <lineage>
        <taxon>Bacteria</taxon>
        <taxon>Pseudomonadati</taxon>
        <taxon>Pseudomonadota</taxon>
        <taxon>Betaproteobacteria</taxon>
        <taxon>Burkholderiales</taxon>
        <taxon>Burkholderiaceae</taxon>
        <taxon>Limnobacter</taxon>
    </lineage>
</organism>
<dbReference type="PANTHER" id="PTHR33529:SF7">
    <property type="entry name" value="LIPOPOLYSACCHARIDE EXPORT SYSTEM PERMEASE PROTEIN LPTF"/>
    <property type="match status" value="1"/>
</dbReference>
<keyword evidence="7 9" id="KW-1133">Transmembrane helix</keyword>
<evidence type="ECO:0000256" key="5">
    <source>
        <dbReference type="ARBA" id="ARBA00022519"/>
    </source>
</evidence>
<comment type="subcellular location">
    <subcellularLocation>
        <location evidence="1">Cell inner membrane</location>
        <topology evidence="1">Multi-pass membrane protein</topology>
    </subcellularLocation>
</comment>
<evidence type="ECO:0000313" key="10">
    <source>
        <dbReference type="EMBL" id="GLR26194.1"/>
    </source>
</evidence>
<accession>A0ABQ5YTU5</accession>
<keyword evidence="3" id="KW-0813">Transport</keyword>
<keyword evidence="11" id="KW-1185">Reference proteome</keyword>
<feature type="transmembrane region" description="Helical" evidence="9">
    <location>
        <begin position="83"/>
        <end position="104"/>
    </location>
</feature>
<keyword evidence="4" id="KW-1003">Cell membrane</keyword>
<feature type="transmembrane region" description="Helical" evidence="9">
    <location>
        <begin position="323"/>
        <end position="344"/>
    </location>
</feature>